<comment type="caution">
    <text evidence="4">The sequence shown here is derived from an EMBL/GenBank/DDBJ whole genome shotgun (WGS) entry which is preliminary data.</text>
</comment>
<comment type="similarity">
    <text evidence="1 2">Belongs to the Dps family.</text>
</comment>
<proteinExistence type="inferred from homology"/>
<dbReference type="PIRSF" id="PIRSF005900">
    <property type="entry name" value="Dps"/>
    <property type="match status" value="1"/>
</dbReference>
<dbReference type="PROSITE" id="PS00818">
    <property type="entry name" value="DPS_1"/>
    <property type="match status" value="1"/>
</dbReference>
<evidence type="ECO:0000313" key="5">
    <source>
        <dbReference type="Proteomes" id="UP001205311"/>
    </source>
</evidence>
<evidence type="ECO:0000256" key="2">
    <source>
        <dbReference type="RuleBase" id="RU003875"/>
    </source>
</evidence>
<sequence>MTTMSHPITSTLGQSERESTGALLQAALLDLIDLSLVAKQAHWNVVGRHFRDVHFHLDELVALARKYTDEVAERAAAIGVSPDGRVRTVAAGSRVPEFPEGWQTDKSVVRAIVEALDVVALRMRTRVEESERPDPVTQDLFIEITQELEKARWMWQAKLVES</sequence>
<name>A0ABT1HR81_STRSD</name>
<accession>A0ABT1HR81</accession>
<dbReference type="CDD" id="cd01043">
    <property type="entry name" value="DPS"/>
    <property type="match status" value="1"/>
</dbReference>
<dbReference type="PANTHER" id="PTHR42932">
    <property type="entry name" value="GENERAL STRESS PROTEIN 20U"/>
    <property type="match status" value="1"/>
</dbReference>
<evidence type="ECO:0000259" key="3">
    <source>
        <dbReference type="Pfam" id="PF00210"/>
    </source>
</evidence>
<dbReference type="PRINTS" id="PR01346">
    <property type="entry name" value="HELNAPAPROT"/>
</dbReference>
<dbReference type="InterPro" id="IPR012347">
    <property type="entry name" value="Ferritin-like"/>
</dbReference>
<dbReference type="RefSeq" id="WP_253668967.1">
    <property type="nucleotide sequence ID" value="NZ_JAMTCP010000006.1"/>
</dbReference>
<dbReference type="Pfam" id="PF00210">
    <property type="entry name" value="Ferritin"/>
    <property type="match status" value="1"/>
</dbReference>
<dbReference type="EMBL" id="JAMTCP010000006">
    <property type="protein sequence ID" value="MCP2258031.1"/>
    <property type="molecule type" value="Genomic_DNA"/>
</dbReference>
<dbReference type="InterPro" id="IPR023188">
    <property type="entry name" value="DPS_DNA-bd_CS"/>
</dbReference>
<organism evidence="4 5">
    <name type="scientific">Streptoalloteichus tenebrarius (strain ATCC 17920 / DSM 40477 / JCM 4838 / CBS 697.72 / NBRC 16177 / NCIMB 11028 / NRRL B-12390 / A12253. 1 / ISP 5477)</name>
    <name type="common">Streptomyces tenebrarius</name>
    <dbReference type="NCBI Taxonomy" id="1933"/>
    <lineage>
        <taxon>Bacteria</taxon>
        <taxon>Bacillati</taxon>
        <taxon>Actinomycetota</taxon>
        <taxon>Actinomycetes</taxon>
        <taxon>Pseudonocardiales</taxon>
        <taxon>Pseudonocardiaceae</taxon>
        <taxon>Streptoalloteichus</taxon>
    </lineage>
</organism>
<evidence type="ECO:0000313" key="4">
    <source>
        <dbReference type="EMBL" id="MCP2258031.1"/>
    </source>
</evidence>
<dbReference type="Proteomes" id="UP001205311">
    <property type="component" value="Unassembled WGS sequence"/>
</dbReference>
<keyword evidence="5" id="KW-1185">Reference proteome</keyword>
<dbReference type="GO" id="GO:0003677">
    <property type="term" value="F:DNA binding"/>
    <property type="evidence" value="ECO:0007669"/>
    <property type="project" value="UniProtKB-KW"/>
</dbReference>
<dbReference type="PANTHER" id="PTHR42932:SF2">
    <property type="entry name" value="DNA PROTECTION DURING STARVATION PROTEIN 1"/>
    <property type="match status" value="1"/>
</dbReference>
<keyword evidence="4" id="KW-0238">DNA-binding</keyword>
<dbReference type="InterPro" id="IPR008331">
    <property type="entry name" value="Ferritin_DPS_dom"/>
</dbReference>
<evidence type="ECO:0000256" key="1">
    <source>
        <dbReference type="ARBA" id="ARBA00009497"/>
    </source>
</evidence>
<protein>
    <submittedName>
        <fullName evidence="4">Starvation-inducible DNA-binding protein</fullName>
    </submittedName>
</protein>
<dbReference type="Gene3D" id="1.20.1260.10">
    <property type="match status" value="1"/>
</dbReference>
<gene>
    <name evidence="4" type="ORF">LX15_001718</name>
</gene>
<dbReference type="SUPFAM" id="SSF47240">
    <property type="entry name" value="Ferritin-like"/>
    <property type="match status" value="1"/>
</dbReference>
<dbReference type="InterPro" id="IPR002177">
    <property type="entry name" value="DPS_DNA-bd"/>
</dbReference>
<feature type="domain" description="Ferritin/DPS" evidence="3">
    <location>
        <begin position="22"/>
        <end position="159"/>
    </location>
</feature>
<reference evidence="4 5" key="1">
    <citation type="submission" date="2022-06" db="EMBL/GenBank/DDBJ databases">
        <title>Genomic Encyclopedia of Archaeal and Bacterial Type Strains, Phase II (KMG-II): from individual species to whole genera.</title>
        <authorList>
            <person name="Goeker M."/>
        </authorList>
    </citation>
    <scope>NUCLEOTIDE SEQUENCE [LARGE SCALE GENOMIC DNA]</scope>
    <source>
        <strain evidence="4 5">DSM 40477</strain>
    </source>
</reference>
<dbReference type="InterPro" id="IPR009078">
    <property type="entry name" value="Ferritin-like_SF"/>
</dbReference>